<organism evidence="4 5">
    <name type="scientific">Desulfomonile tiedjei (strain ATCC 49306 / DSM 6799 / DCB-1)</name>
    <dbReference type="NCBI Taxonomy" id="706587"/>
    <lineage>
        <taxon>Bacteria</taxon>
        <taxon>Pseudomonadati</taxon>
        <taxon>Thermodesulfobacteriota</taxon>
        <taxon>Desulfomonilia</taxon>
        <taxon>Desulfomonilales</taxon>
        <taxon>Desulfomonilaceae</taxon>
        <taxon>Desulfomonile</taxon>
    </lineage>
</organism>
<dbReference type="Pfam" id="PF00571">
    <property type="entry name" value="CBS"/>
    <property type="match status" value="2"/>
</dbReference>
<gene>
    <name evidence="4" type="ordered locus">Desti_4439</name>
</gene>
<feature type="domain" description="CBS" evidence="3">
    <location>
        <begin position="127"/>
        <end position="182"/>
    </location>
</feature>
<protein>
    <submittedName>
        <fullName evidence="4">CBS-domain-containing membrane protein</fullName>
    </submittedName>
</protein>
<dbReference type="PANTHER" id="PTHR43080:SF2">
    <property type="entry name" value="CBS DOMAIN-CONTAINING PROTEIN"/>
    <property type="match status" value="1"/>
</dbReference>
<dbReference type="InterPro" id="IPR046342">
    <property type="entry name" value="CBS_dom_sf"/>
</dbReference>
<keyword evidence="5" id="KW-1185">Reference proteome</keyword>
<dbReference type="EMBL" id="CP003360">
    <property type="protein sequence ID" value="AFM27071.1"/>
    <property type="molecule type" value="Genomic_DNA"/>
</dbReference>
<dbReference type="AlphaFoldDB" id="I4CBY0"/>
<dbReference type="SUPFAM" id="SSF54631">
    <property type="entry name" value="CBS-domain pair"/>
    <property type="match status" value="1"/>
</dbReference>
<dbReference type="STRING" id="706587.Desti_4439"/>
<dbReference type="Gene3D" id="3.10.580.10">
    <property type="entry name" value="CBS-domain"/>
    <property type="match status" value="1"/>
</dbReference>
<dbReference type="InterPro" id="IPR051257">
    <property type="entry name" value="Diverse_CBS-Domain"/>
</dbReference>
<dbReference type="InterPro" id="IPR000644">
    <property type="entry name" value="CBS_dom"/>
</dbReference>
<dbReference type="HOGENOM" id="CLU_040681_8_1_7"/>
<dbReference type="OrthoDB" id="5453522at2"/>
<dbReference type="RefSeq" id="WP_014812186.1">
    <property type="nucleotide sequence ID" value="NC_018025.1"/>
</dbReference>
<dbReference type="eggNOG" id="COG0517">
    <property type="taxonomic scope" value="Bacteria"/>
</dbReference>
<dbReference type="PROSITE" id="PS51371">
    <property type="entry name" value="CBS"/>
    <property type="match status" value="1"/>
</dbReference>
<evidence type="ECO:0000259" key="3">
    <source>
        <dbReference type="PROSITE" id="PS51371"/>
    </source>
</evidence>
<evidence type="ECO:0000256" key="2">
    <source>
        <dbReference type="PROSITE-ProRule" id="PRU00703"/>
    </source>
</evidence>
<dbReference type="PANTHER" id="PTHR43080">
    <property type="entry name" value="CBS DOMAIN-CONTAINING PROTEIN CBSX3, MITOCHONDRIAL"/>
    <property type="match status" value="1"/>
</dbReference>
<dbReference type="KEGG" id="dti:Desti_4439"/>
<evidence type="ECO:0000256" key="1">
    <source>
        <dbReference type="ARBA" id="ARBA00023122"/>
    </source>
</evidence>
<keyword evidence="1 2" id="KW-0129">CBS domain</keyword>
<name>I4CBY0_DESTA</name>
<evidence type="ECO:0000313" key="4">
    <source>
        <dbReference type="EMBL" id="AFM27071.1"/>
    </source>
</evidence>
<accession>I4CBY0</accession>
<dbReference type="Proteomes" id="UP000006055">
    <property type="component" value="Chromosome"/>
</dbReference>
<evidence type="ECO:0000313" key="5">
    <source>
        <dbReference type="Proteomes" id="UP000006055"/>
    </source>
</evidence>
<reference evidence="5" key="1">
    <citation type="submission" date="2012-06" db="EMBL/GenBank/DDBJ databases">
        <title>Complete sequence of chromosome of Desulfomonile tiedjei DSM 6799.</title>
        <authorList>
            <person name="Lucas S."/>
            <person name="Copeland A."/>
            <person name="Lapidus A."/>
            <person name="Glavina del Rio T."/>
            <person name="Dalin E."/>
            <person name="Tice H."/>
            <person name="Bruce D."/>
            <person name="Goodwin L."/>
            <person name="Pitluck S."/>
            <person name="Peters L."/>
            <person name="Ovchinnikova G."/>
            <person name="Zeytun A."/>
            <person name="Lu M."/>
            <person name="Kyrpides N."/>
            <person name="Mavromatis K."/>
            <person name="Ivanova N."/>
            <person name="Brettin T."/>
            <person name="Detter J.C."/>
            <person name="Han C."/>
            <person name="Larimer F."/>
            <person name="Land M."/>
            <person name="Hauser L."/>
            <person name="Markowitz V."/>
            <person name="Cheng J.-F."/>
            <person name="Hugenholtz P."/>
            <person name="Woyke T."/>
            <person name="Wu D."/>
            <person name="Spring S."/>
            <person name="Schroeder M."/>
            <person name="Brambilla E."/>
            <person name="Klenk H.-P."/>
            <person name="Eisen J.A."/>
        </authorList>
    </citation>
    <scope>NUCLEOTIDE SEQUENCE [LARGE SCALE GENOMIC DNA]</scope>
    <source>
        <strain evidence="5">ATCC 49306 / DSM 6799 / DCB-1</strain>
    </source>
</reference>
<sequence>MPIAKKVRDLLVPLSEYASTYVDDSLRQAVPKLRKLYCQIEEGKCTQAGHRNILVLNKSEELVGILSFKSIIEALVPELAGGIATRLESAEISIAFAQADALDLDEARASFRARVIRNAETKVKDIMLKVRGTIQADADLMDAIKLMYQNRITVLPVYEDKKLIGVVRESDLFLAVADVLSD</sequence>
<proteinExistence type="predicted"/>